<evidence type="ECO:0000256" key="1">
    <source>
        <dbReference type="ARBA" id="ARBA00004651"/>
    </source>
</evidence>
<feature type="transmembrane region" description="Helical" evidence="6">
    <location>
        <begin position="6"/>
        <end position="22"/>
    </location>
</feature>
<dbReference type="OrthoDB" id="8455471at2"/>
<keyword evidence="9" id="KW-1185">Reference proteome</keyword>
<keyword evidence="3 6" id="KW-0812">Transmembrane</keyword>
<name>A0A4R2KZD9_9GAMM</name>
<evidence type="ECO:0000256" key="3">
    <source>
        <dbReference type="ARBA" id="ARBA00022692"/>
    </source>
</evidence>
<evidence type="ECO:0000256" key="6">
    <source>
        <dbReference type="SAM" id="Phobius"/>
    </source>
</evidence>
<comment type="caution">
    <text evidence="8">The sequence shown here is derived from an EMBL/GenBank/DDBJ whole genome shotgun (WGS) entry which is preliminary data.</text>
</comment>
<proteinExistence type="predicted"/>
<dbReference type="RefSeq" id="WP_117316311.1">
    <property type="nucleotide sequence ID" value="NZ_QQSW01000006.1"/>
</dbReference>
<dbReference type="Proteomes" id="UP000294980">
    <property type="component" value="Unassembled WGS sequence"/>
</dbReference>
<keyword evidence="5 6" id="KW-0472">Membrane</keyword>
<dbReference type="AlphaFoldDB" id="A0A4R2KZD9"/>
<dbReference type="Pfam" id="PF13396">
    <property type="entry name" value="PLDc_N"/>
    <property type="match status" value="1"/>
</dbReference>
<evidence type="ECO:0000259" key="7">
    <source>
        <dbReference type="Pfam" id="PF13396"/>
    </source>
</evidence>
<evidence type="ECO:0000313" key="8">
    <source>
        <dbReference type="EMBL" id="TCO78287.1"/>
    </source>
</evidence>
<protein>
    <submittedName>
        <fullName evidence="8">Phospholipase D-like protein</fullName>
    </submittedName>
</protein>
<feature type="transmembrane region" description="Helical" evidence="6">
    <location>
        <begin position="34"/>
        <end position="55"/>
    </location>
</feature>
<evidence type="ECO:0000256" key="2">
    <source>
        <dbReference type="ARBA" id="ARBA00022475"/>
    </source>
</evidence>
<keyword evidence="2" id="KW-1003">Cell membrane</keyword>
<evidence type="ECO:0000313" key="9">
    <source>
        <dbReference type="Proteomes" id="UP000294980"/>
    </source>
</evidence>
<feature type="domain" description="Cardiolipin synthase N-terminal" evidence="7">
    <location>
        <begin position="15"/>
        <end position="57"/>
    </location>
</feature>
<comment type="subcellular location">
    <subcellularLocation>
        <location evidence="1">Cell membrane</location>
        <topology evidence="1">Multi-pass membrane protein</topology>
    </subcellularLocation>
</comment>
<dbReference type="GO" id="GO:0005886">
    <property type="term" value="C:plasma membrane"/>
    <property type="evidence" value="ECO:0007669"/>
    <property type="project" value="UniProtKB-SubCell"/>
</dbReference>
<evidence type="ECO:0000256" key="5">
    <source>
        <dbReference type="ARBA" id="ARBA00023136"/>
    </source>
</evidence>
<gene>
    <name evidence="8" type="ORF">EV688_101100</name>
</gene>
<keyword evidence="4 6" id="KW-1133">Transmembrane helix</keyword>
<dbReference type="InterPro" id="IPR027379">
    <property type="entry name" value="CLS_N"/>
</dbReference>
<reference evidence="8 9" key="1">
    <citation type="submission" date="2019-03" db="EMBL/GenBank/DDBJ databases">
        <title>Genomic Encyclopedia of Type Strains, Phase IV (KMG-IV): sequencing the most valuable type-strain genomes for metagenomic binning, comparative biology and taxonomic classification.</title>
        <authorList>
            <person name="Goeker M."/>
        </authorList>
    </citation>
    <scope>NUCLEOTIDE SEQUENCE [LARGE SCALE GENOMIC DNA]</scope>
    <source>
        <strain evidence="8 9">DSM 23344</strain>
    </source>
</reference>
<dbReference type="EMBL" id="SLWX01000001">
    <property type="protein sequence ID" value="TCO78287.1"/>
    <property type="molecule type" value="Genomic_DNA"/>
</dbReference>
<evidence type="ECO:0000256" key="4">
    <source>
        <dbReference type="ARBA" id="ARBA00022989"/>
    </source>
</evidence>
<organism evidence="8 9">
    <name type="scientific">Chromatocurvus halotolerans</name>
    <dbReference type="NCBI Taxonomy" id="1132028"/>
    <lineage>
        <taxon>Bacteria</taxon>
        <taxon>Pseudomonadati</taxon>
        <taxon>Pseudomonadota</taxon>
        <taxon>Gammaproteobacteria</taxon>
        <taxon>Cellvibrionales</taxon>
        <taxon>Halieaceae</taxon>
        <taxon>Chromatocurvus</taxon>
    </lineage>
</organism>
<accession>A0A4R2KZD9</accession>
<sequence length="59" mass="6234">MGIETGGFLGLIWLAIAIYAIIKTVQSSAGTGAKVIWTLVILVLPVFGLLAWFIFGPKG</sequence>